<dbReference type="EMBL" id="JAZHPM010000013">
    <property type="protein sequence ID" value="MEF2292198.1"/>
    <property type="molecule type" value="Genomic_DNA"/>
</dbReference>
<dbReference type="Proteomes" id="UP001356080">
    <property type="component" value="Unassembled WGS sequence"/>
</dbReference>
<sequence>MKFYFSYFEGVCFQMEVLEYYIDLKFKYQQADKILISKQEIADILFCSSRNAHYILQKWIEKGYVAWKGQRGRGKKSTLTFLKSFDEAALLHVENLVKKEKVKEAVNFAIQSNFSSSLKENLLSTIKNAFGIQHIEKQEEMNDILHMPFQHSMYNMNPFFVTIATEAHILNEVFDTLVRYNAVSKTIEPHLAHGWEVNEDYSIWTFYIRKGVRFHDGKTLTSKDVQWTFQSLINSGIDIPNKWLLEGIQDITIQNKYIISFHLKDGNRVFSNFLSAIFTSIIPIGYDINNSILIGTGPFKIDFVNDKKIVLKAFEYHFQGRPFLDQIQMWKLPETNLNPLNFFTHDNLGKDKTKGLTYTIYDNGSNYLIFNMKKSGAHQSCFFKQAVSEMIDSRKMVQDLGGAREAPSTSFIPSKSNYKNMKHSTMKAKQLLNKSKYKGEIIHLAALRFEDFLEDANWMAHKLKEIGIKVKVHPIELADIYNEDFMLSFDAVYTGEGFEDNIELAILILLRNEYGIRRFLSPSQLDELDKGFNAIIKQPHYEGFLLAFQAVEEKLKEDGTIIFTVHASEQDTFQSNLQGIHISGYGWPIFRKLWLKKE</sequence>
<proteinExistence type="predicted"/>
<dbReference type="PANTHER" id="PTHR30290">
    <property type="entry name" value="PERIPLASMIC BINDING COMPONENT OF ABC TRANSPORTER"/>
    <property type="match status" value="1"/>
</dbReference>
<dbReference type="SUPFAM" id="SSF53850">
    <property type="entry name" value="Periplasmic binding protein-like II"/>
    <property type="match status" value="1"/>
</dbReference>
<organism evidence="4 5">
    <name type="scientific">Virgibacillus dokdonensis</name>
    <dbReference type="NCBI Taxonomy" id="302167"/>
    <lineage>
        <taxon>Bacteria</taxon>
        <taxon>Bacillati</taxon>
        <taxon>Bacillota</taxon>
        <taxon>Bacilli</taxon>
        <taxon>Bacillales</taxon>
        <taxon>Bacillaceae</taxon>
        <taxon>Virgibacillus</taxon>
    </lineage>
</organism>
<keyword evidence="5" id="KW-1185">Reference proteome</keyword>
<comment type="caution">
    <text evidence="4">The sequence shown here is derived from an EMBL/GenBank/DDBJ whole genome shotgun (WGS) entry which is preliminary data.</text>
</comment>
<dbReference type="InterPro" id="IPR039424">
    <property type="entry name" value="SBP_5"/>
</dbReference>
<dbReference type="RefSeq" id="WP_077702824.1">
    <property type="nucleotide sequence ID" value="NZ_JAZHPM010000013.1"/>
</dbReference>
<evidence type="ECO:0000256" key="1">
    <source>
        <dbReference type="ARBA" id="ARBA00023125"/>
    </source>
</evidence>
<evidence type="ECO:0000259" key="3">
    <source>
        <dbReference type="Pfam" id="PF12793"/>
    </source>
</evidence>
<gene>
    <name evidence="4" type="ORF">V2W34_09245</name>
</gene>
<protein>
    <submittedName>
        <fullName evidence="4">ABC transporter substrate-binding protein</fullName>
    </submittedName>
</protein>
<accession>A0ABU7VHD6</accession>
<dbReference type="Pfam" id="PF12793">
    <property type="entry name" value="SgrR_N"/>
    <property type="match status" value="1"/>
</dbReference>
<dbReference type="InterPro" id="IPR025370">
    <property type="entry name" value="SgrR_HTH_N"/>
</dbReference>
<evidence type="ECO:0000313" key="5">
    <source>
        <dbReference type="Proteomes" id="UP001356080"/>
    </source>
</evidence>
<feature type="domain" description="Solute-binding protein family 5" evidence="2">
    <location>
        <begin position="186"/>
        <end position="491"/>
    </location>
</feature>
<evidence type="ECO:0000259" key="2">
    <source>
        <dbReference type="Pfam" id="PF00496"/>
    </source>
</evidence>
<name>A0ABU7VHD6_9BACI</name>
<keyword evidence="1" id="KW-0238">DNA-binding</keyword>
<dbReference type="Gene3D" id="3.10.105.10">
    <property type="entry name" value="Dipeptide-binding Protein, Domain 3"/>
    <property type="match status" value="1"/>
</dbReference>
<evidence type="ECO:0000313" key="4">
    <source>
        <dbReference type="EMBL" id="MEF2292198.1"/>
    </source>
</evidence>
<dbReference type="PANTHER" id="PTHR30290:SF72">
    <property type="entry name" value="HTH-TYPE TRANSCRIPTIONAL REGULATOR SGRR"/>
    <property type="match status" value="1"/>
</dbReference>
<dbReference type="InterPro" id="IPR000914">
    <property type="entry name" value="SBP_5_dom"/>
</dbReference>
<dbReference type="Gene3D" id="3.40.190.10">
    <property type="entry name" value="Periplasmic binding protein-like II"/>
    <property type="match status" value="1"/>
</dbReference>
<dbReference type="Pfam" id="PF00496">
    <property type="entry name" value="SBP_bac_5"/>
    <property type="match status" value="1"/>
</dbReference>
<reference evidence="4 5" key="1">
    <citation type="submission" date="2024-01" db="EMBL/GenBank/DDBJ databases">
        <title>Survival strategy associated with biotechnological potential of Virgibacillus dokdonensis T4.6 isolated from salt-fermented shrimp paste.</title>
        <authorList>
            <person name="Doan T.V."/>
            <person name="Quach N.T."/>
            <person name="Phi Q.-T."/>
        </authorList>
    </citation>
    <scope>NUCLEOTIDE SEQUENCE [LARGE SCALE GENOMIC DNA]</scope>
    <source>
        <strain evidence="4 5">T4.6</strain>
    </source>
</reference>
<feature type="domain" description="Transcriptional regulator SgrR N-terminal HTH" evidence="3">
    <location>
        <begin position="18"/>
        <end position="122"/>
    </location>
</feature>